<name>A0A1A0W185_MYCPR</name>
<protein>
    <recommendedName>
        <fullName evidence="3">Polyketide synthase</fullName>
    </recommendedName>
</protein>
<proteinExistence type="predicted"/>
<evidence type="ECO:0000313" key="2">
    <source>
        <dbReference type="Proteomes" id="UP000094008"/>
    </source>
</evidence>
<dbReference type="RefSeq" id="WP_064883516.1">
    <property type="nucleotide sequence ID" value="NZ_LZSY01000107.1"/>
</dbReference>
<dbReference type="SUPFAM" id="SSF52777">
    <property type="entry name" value="CoA-dependent acyltransferases"/>
    <property type="match status" value="1"/>
</dbReference>
<dbReference type="EMBL" id="LZSY01000107">
    <property type="protein sequence ID" value="OBB89258.1"/>
    <property type="molecule type" value="Genomic_DNA"/>
</dbReference>
<dbReference type="Proteomes" id="UP000094008">
    <property type="component" value="Unassembled WGS sequence"/>
</dbReference>
<organism evidence="1 2">
    <name type="scientific">Mycolicibacterium peregrinum</name>
    <name type="common">Mycobacterium peregrinum</name>
    <dbReference type="NCBI Taxonomy" id="43304"/>
    <lineage>
        <taxon>Bacteria</taxon>
        <taxon>Bacillati</taxon>
        <taxon>Actinomycetota</taxon>
        <taxon>Actinomycetes</taxon>
        <taxon>Mycobacteriales</taxon>
        <taxon>Mycobacteriaceae</taxon>
        <taxon>Mycolicibacterium</taxon>
    </lineage>
</organism>
<accession>A0A1A0W185</accession>
<dbReference type="OrthoDB" id="4710915at2"/>
<gene>
    <name evidence="1" type="ORF">A5779_28670</name>
</gene>
<comment type="caution">
    <text evidence="1">The sequence shown here is derived from an EMBL/GenBank/DDBJ whole genome shotgun (WGS) entry which is preliminary data.</text>
</comment>
<reference evidence="2" key="1">
    <citation type="submission" date="2016-06" db="EMBL/GenBank/DDBJ databases">
        <authorList>
            <person name="Sutton G."/>
            <person name="Brinkac L."/>
            <person name="Sanka R."/>
            <person name="Adams M."/>
            <person name="Lau E."/>
            <person name="Mehaffy C."/>
            <person name="Tameris M."/>
            <person name="Hatherill M."/>
            <person name="Hanekom W."/>
            <person name="Mahomed H."/>
            <person name="Mcshane H."/>
        </authorList>
    </citation>
    <scope>NUCLEOTIDE SEQUENCE [LARGE SCALE GENOMIC DNA]</scope>
    <source>
        <strain evidence="2">852002-10433_SCH5171157</strain>
    </source>
</reference>
<evidence type="ECO:0008006" key="3">
    <source>
        <dbReference type="Google" id="ProtNLM"/>
    </source>
</evidence>
<dbReference type="AlphaFoldDB" id="A0A1A0W185"/>
<dbReference type="Gene3D" id="3.30.559.30">
    <property type="entry name" value="Nonribosomal peptide synthetase, condensation domain"/>
    <property type="match status" value="2"/>
</dbReference>
<evidence type="ECO:0000313" key="1">
    <source>
        <dbReference type="EMBL" id="OBB89258.1"/>
    </source>
</evidence>
<sequence length="188" mass="19777">MSVSVLPHAYGASSWIADYGTAGPPVVADLASVSSSLDEVLSAEVHEAQLAMGCTAEELLLAALGRTVARTIGEGVLVVDVVTGPERAGYRRVGVPCMSHRGLSGHELLAAARPVVDNGDHPPADIAFAYGEGPRAGQCEHPLSLHIRRDSAATMSLDWRFDSRGFDECTVQELAEQFPLALIEVTSG</sequence>